<dbReference type="KEGG" id="phal:H9I45_08575"/>
<organism evidence="1 2">
    <name type="scientific">Polaribacter haliotis</name>
    <dbReference type="NCBI Taxonomy" id="1888915"/>
    <lineage>
        <taxon>Bacteria</taxon>
        <taxon>Pseudomonadati</taxon>
        <taxon>Bacteroidota</taxon>
        <taxon>Flavobacteriia</taxon>
        <taxon>Flavobacteriales</taxon>
        <taxon>Flavobacteriaceae</taxon>
    </lineage>
</organism>
<gene>
    <name evidence="1" type="ORF">H9I45_08575</name>
</gene>
<sequence length="174" mass="19784">MQNILGLSNKKDVTQEIRIPNDFSESEKISRTIFSPMNIKSDESLRNNSFTTPAGLDEVSVNRLDYSTPNFIKKISKFIANPDSGRSYFGIAIIDVKEISDSDSDIVYTPNEIEINDVRLENKFHSDIKIGFVKEAGKPLPMKFAYKVEQMVTKARFYKDNDSNSETWNGDDLV</sequence>
<proteinExistence type="predicted"/>
<evidence type="ECO:0000313" key="2">
    <source>
        <dbReference type="Proteomes" id="UP000516764"/>
    </source>
</evidence>
<reference evidence="1 2" key="1">
    <citation type="journal article" date="2016" name="Int. J. Syst. Evol. Microbiol.">
        <title>Polaribacter haliotis sp. nov., isolated from the gut of abalone Haliotis discus hannai.</title>
        <authorList>
            <person name="Kim Y.O."/>
            <person name="Park I.S."/>
            <person name="Park S."/>
            <person name="Nam B.H."/>
            <person name="Park J.M."/>
            <person name="Kim D.G."/>
            <person name="Yoon J.H."/>
        </authorList>
    </citation>
    <scope>NUCLEOTIDE SEQUENCE [LARGE SCALE GENOMIC DNA]</scope>
    <source>
        <strain evidence="1 2">KCTC 52418</strain>
    </source>
</reference>
<accession>A0A7L8AC01</accession>
<protein>
    <submittedName>
        <fullName evidence="1">Uncharacterized protein</fullName>
    </submittedName>
</protein>
<evidence type="ECO:0000313" key="1">
    <source>
        <dbReference type="EMBL" id="QOD59427.1"/>
    </source>
</evidence>
<name>A0A7L8AC01_9FLAO</name>
<dbReference type="OrthoDB" id="9850808at2"/>
<dbReference type="EMBL" id="CP061813">
    <property type="protein sequence ID" value="QOD59427.1"/>
    <property type="molecule type" value="Genomic_DNA"/>
</dbReference>
<dbReference type="Proteomes" id="UP000516764">
    <property type="component" value="Chromosome"/>
</dbReference>
<keyword evidence="2" id="KW-1185">Reference proteome</keyword>
<dbReference type="AlphaFoldDB" id="A0A7L8AC01"/>
<dbReference type="RefSeq" id="WP_140422779.1">
    <property type="nucleotide sequence ID" value="NZ_CP061813.1"/>
</dbReference>